<organism evidence="1 2">
    <name type="scientific">Naganishia liquefaciens</name>
    <dbReference type="NCBI Taxonomy" id="104408"/>
    <lineage>
        <taxon>Eukaryota</taxon>
        <taxon>Fungi</taxon>
        <taxon>Dikarya</taxon>
        <taxon>Basidiomycota</taxon>
        <taxon>Agaricomycotina</taxon>
        <taxon>Tremellomycetes</taxon>
        <taxon>Filobasidiales</taxon>
        <taxon>Filobasidiaceae</taxon>
        <taxon>Naganishia</taxon>
    </lineage>
</organism>
<comment type="caution">
    <text evidence="1">The sequence shown here is derived from an EMBL/GenBank/DDBJ whole genome shotgun (WGS) entry which is preliminary data.</text>
</comment>
<evidence type="ECO:0000313" key="2">
    <source>
        <dbReference type="Proteomes" id="UP000620104"/>
    </source>
</evidence>
<keyword evidence="2" id="KW-1185">Reference proteome</keyword>
<reference evidence="1" key="1">
    <citation type="submission" date="2020-07" db="EMBL/GenBank/DDBJ databases">
        <title>Draft Genome Sequence of a Deep-Sea Yeast, Naganishia (Cryptococcus) liquefaciens strain N6.</title>
        <authorList>
            <person name="Han Y.W."/>
            <person name="Kajitani R."/>
            <person name="Morimoto H."/>
            <person name="Parhat M."/>
            <person name="Tsubouchi H."/>
            <person name="Bakenova O."/>
            <person name="Ogata M."/>
            <person name="Argunhan B."/>
            <person name="Aoki R."/>
            <person name="Kajiwara S."/>
            <person name="Itoh T."/>
            <person name="Iwasaki H."/>
        </authorList>
    </citation>
    <scope>NUCLEOTIDE SEQUENCE</scope>
    <source>
        <strain evidence="1">N6</strain>
    </source>
</reference>
<dbReference type="EMBL" id="BLZA01000048">
    <property type="protein sequence ID" value="GHJ89580.1"/>
    <property type="molecule type" value="Genomic_DNA"/>
</dbReference>
<sequence>MSDLSGITLGVGSSSMAPKIPSEITSKDTRCIMKTYDTFSMYNSTVSNDDECYIKLKKDARQVRCSDWYRHIWLGDYQHYIELLFFFADDNIFEANARHWIDISIKLKEQDSCQKVVNCEWHLNLPDTNDEAGPAVYAALFAQRLENGVRGKSLAEVAKFLDDLCTSSLSWQMLDDNLKIKQDW</sequence>
<dbReference type="Proteomes" id="UP000620104">
    <property type="component" value="Unassembled WGS sequence"/>
</dbReference>
<protein>
    <submittedName>
        <fullName evidence="1">Uncharacterized protein</fullName>
    </submittedName>
</protein>
<proteinExistence type="predicted"/>
<accession>A0A8H3TZ83</accession>
<gene>
    <name evidence="1" type="ORF">NliqN6_5982</name>
</gene>
<dbReference type="AlphaFoldDB" id="A0A8H3TZ83"/>
<evidence type="ECO:0000313" key="1">
    <source>
        <dbReference type="EMBL" id="GHJ89580.1"/>
    </source>
</evidence>
<name>A0A8H3TZ83_9TREE</name>